<evidence type="ECO:0000259" key="1">
    <source>
        <dbReference type="Pfam" id="PF13173"/>
    </source>
</evidence>
<dbReference type="InterPro" id="IPR025420">
    <property type="entry name" value="DUF4143"/>
</dbReference>
<dbReference type="EMBL" id="CACVAZ010000073">
    <property type="protein sequence ID" value="CAA6812183.1"/>
    <property type="molecule type" value="Genomic_DNA"/>
</dbReference>
<feature type="domain" description="AAA" evidence="1">
    <location>
        <begin position="19"/>
        <end position="133"/>
    </location>
</feature>
<dbReference type="Pfam" id="PF13635">
    <property type="entry name" value="DUF4143"/>
    <property type="match status" value="1"/>
</dbReference>
<dbReference type="InterPro" id="IPR041682">
    <property type="entry name" value="AAA_14"/>
</dbReference>
<dbReference type="AlphaFoldDB" id="A0A6S6TAQ3"/>
<organism evidence="3">
    <name type="scientific">uncultured Sulfurovum sp</name>
    <dbReference type="NCBI Taxonomy" id="269237"/>
    <lineage>
        <taxon>Bacteria</taxon>
        <taxon>Pseudomonadati</taxon>
        <taxon>Campylobacterota</taxon>
        <taxon>Epsilonproteobacteria</taxon>
        <taxon>Campylobacterales</taxon>
        <taxon>Sulfurovaceae</taxon>
        <taxon>Sulfurovum</taxon>
        <taxon>environmental samples</taxon>
    </lineage>
</organism>
<feature type="domain" description="DUF4143" evidence="2">
    <location>
        <begin position="195"/>
        <end position="354"/>
    </location>
</feature>
<evidence type="ECO:0000259" key="2">
    <source>
        <dbReference type="Pfam" id="PF13635"/>
    </source>
</evidence>
<reference evidence="3" key="1">
    <citation type="submission" date="2020-01" db="EMBL/GenBank/DDBJ databases">
        <authorList>
            <person name="Meier V. D."/>
            <person name="Meier V D."/>
        </authorList>
    </citation>
    <scope>NUCLEOTIDE SEQUENCE</scope>
    <source>
        <strain evidence="3">HLG_WM_MAG_02</strain>
    </source>
</reference>
<evidence type="ECO:0000313" key="3">
    <source>
        <dbReference type="EMBL" id="CAA6812183.1"/>
    </source>
</evidence>
<dbReference type="PANTHER" id="PTHR43566:SF2">
    <property type="entry name" value="DUF4143 DOMAIN-CONTAINING PROTEIN"/>
    <property type="match status" value="1"/>
</dbReference>
<dbReference type="SUPFAM" id="SSF52540">
    <property type="entry name" value="P-loop containing nucleoside triphosphate hydrolases"/>
    <property type="match status" value="1"/>
</dbReference>
<proteinExistence type="predicted"/>
<sequence length="404" mass="46912">MYIKRTLEKEIVEALEFFPIILLTGARQVGKSTLSLKFKEFEYITLDDTTLFSFAKNDPTGFIASLNKPIIIDEIQKVPELLSEIKKDVDSDRTNGSYLLTGSANLLSFKNISDSLAGRVAIFELYPYTMKEFYSKDENVIDIFLGDISKIPLASLDHKEIQMHIIHGAYPEIQKITTTKIRYIWFSSYIRTYIERDVRDIGELRNLDKFIGAYNVLATRSANILNKKNLSKDTQVDVKTLDNYLTLLEQVYQVFKLKSYQKNIGKEMIKSPKVYFADSGVLSHLLRVKTIEDLQNSSYNGDIVETFVYSELKKHIALHEDFFNFNYYRTKDKREIDFILESDKHVLAIEVKSSQTARVDDFKHIIDLEPMVKGKKFIGIVLYFGERVICFKEKFWAVPMKVFF</sequence>
<protein>
    <submittedName>
        <fullName evidence="3">ATPase</fullName>
    </submittedName>
</protein>
<gene>
    <name evidence="3" type="ORF">HELGO_WM15445</name>
</gene>
<dbReference type="InterPro" id="IPR027417">
    <property type="entry name" value="P-loop_NTPase"/>
</dbReference>
<dbReference type="Pfam" id="PF13173">
    <property type="entry name" value="AAA_14"/>
    <property type="match status" value="1"/>
</dbReference>
<name>A0A6S6TAQ3_9BACT</name>
<accession>A0A6S6TAQ3</accession>
<dbReference type="PANTHER" id="PTHR43566">
    <property type="entry name" value="CONSERVED PROTEIN"/>
    <property type="match status" value="1"/>
</dbReference>